<proteinExistence type="predicted"/>
<evidence type="ECO:0000313" key="1">
    <source>
        <dbReference type="EMBL" id="GFY27432.1"/>
    </source>
</evidence>
<name>A0A8X6W3M8_TRICX</name>
<sequence length="433" mass="51655">MTARSMENKKKPPTKILDYTGVPSLKHQALLKVAVLLWNTETILYEPWNSFDDIARRYLGKRSSLVEYCINALPLPVLLKNELSRFNAGIYTEIFKWNEYQFDKYGLEIIIPKPLCWNLSGTINYKKTAELLIQDSRIDKFPRFFLACMYGLEDSIKELWRSLPRECRNTLLYSDFYFIFYWASSLTECDSEGLNEQEIIRLFNEELLKSVFQTSIRMCDTPVSEYMFEKLRPEDKLILTYLFEETAKTICESYPSHSKTKFVYPDVLCWLLHKLDEKERERMFELHSFPVLLCYLEWPKQESFIPMTKCLLKFLSTKHFGYILKEIAFKMAYFEDFNYRKLIREFWQLGLEPHRKYAIGASSCWCALYYLFMVGDVQSIRMIFSRANDTQKRCFSKSRWGNQIFKYLQYMGEKDLCDCFLKNCLPEKISHSQ</sequence>
<comment type="caution">
    <text evidence="1">The sequence shown here is derived from an EMBL/GenBank/DDBJ whole genome shotgun (WGS) entry which is preliminary data.</text>
</comment>
<accession>A0A8X6W3M8</accession>
<dbReference type="AlphaFoldDB" id="A0A8X6W3M8"/>
<gene>
    <name evidence="1" type="primary">X975_17661</name>
    <name evidence="1" type="ORF">TNCV_2070521</name>
</gene>
<reference evidence="1" key="1">
    <citation type="submission" date="2020-08" db="EMBL/GenBank/DDBJ databases">
        <title>Multicomponent nature underlies the extraordinary mechanical properties of spider dragline silk.</title>
        <authorList>
            <person name="Kono N."/>
            <person name="Nakamura H."/>
            <person name="Mori M."/>
            <person name="Yoshida Y."/>
            <person name="Ohtoshi R."/>
            <person name="Malay A.D."/>
            <person name="Moran D.A.P."/>
            <person name="Tomita M."/>
            <person name="Numata K."/>
            <person name="Arakawa K."/>
        </authorList>
    </citation>
    <scope>NUCLEOTIDE SEQUENCE</scope>
</reference>
<keyword evidence="2" id="KW-1185">Reference proteome</keyword>
<evidence type="ECO:0000313" key="2">
    <source>
        <dbReference type="Proteomes" id="UP000887159"/>
    </source>
</evidence>
<organism evidence="1 2">
    <name type="scientific">Trichonephila clavipes</name>
    <name type="common">Golden silk orbweaver</name>
    <name type="synonym">Nephila clavipes</name>
    <dbReference type="NCBI Taxonomy" id="2585209"/>
    <lineage>
        <taxon>Eukaryota</taxon>
        <taxon>Metazoa</taxon>
        <taxon>Ecdysozoa</taxon>
        <taxon>Arthropoda</taxon>
        <taxon>Chelicerata</taxon>
        <taxon>Arachnida</taxon>
        <taxon>Araneae</taxon>
        <taxon>Araneomorphae</taxon>
        <taxon>Entelegynae</taxon>
        <taxon>Araneoidea</taxon>
        <taxon>Nephilidae</taxon>
        <taxon>Trichonephila</taxon>
    </lineage>
</organism>
<protein>
    <submittedName>
        <fullName evidence="1">Uncharacterized protein</fullName>
    </submittedName>
</protein>
<dbReference type="EMBL" id="BMAU01021379">
    <property type="protein sequence ID" value="GFY27432.1"/>
    <property type="molecule type" value="Genomic_DNA"/>
</dbReference>
<dbReference type="Proteomes" id="UP000887159">
    <property type="component" value="Unassembled WGS sequence"/>
</dbReference>